<dbReference type="Proteomes" id="UP000315295">
    <property type="component" value="Unassembled WGS sequence"/>
</dbReference>
<accession>A0A540MRY6</accession>
<proteinExistence type="predicted"/>
<dbReference type="EMBL" id="VIEB01000193">
    <property type="protein sequence ID" value="TQE01542.1"/>
    <property type="molecule type" value="Genomic_DNA"/>
</dbReference>
<keyword evidence="2" id="KW-1185">Reference proteome</keyword>
<gene>
    <name evidence="1" type="ORF">C1H46_012905</name>
</gene>
<sequence length="67" mass="7261">MPFEPDASMLGAILGSCKIHGTAEMGNEVGKKLLELQPQHCGRYVARKAMVDAGIRKISAYSKIDVK</sequence>
<reference evidence="1 2" key="1">
    <citation type="journal article" date="2019" name="G3 (Bethesda)">
        <title>Sequencing of a Wild Apple (Malus baccata) Genome Unravels the Differences Between Cultivated and Wild Apple Species Regarding Disease Resistance and Cold Tolerance.</title>
        <authorList>
            <person name="Chen X."/>
        </authorList>
    </citation>
    <scope>NUCLEOTIDE SEQUENCE [LARGE SCALE GENOMIC DNA]</scope>
    <source>
        <strain evidence="2">cv. Shandingzi</strain>
        <tissue evidence="1">Leaves</tissue>
    </source>
</reference>
<evidence type="ECO:0000313" key="2">
    <source>
        <dbReference type="Proteomes" id="UP000315295"/>
    </source>
</evidence>
<dbReference type="InterPro" id="IPR046960">
    <property type="entry name" value="PPR_At4g14850-like_plant"/>
</dbReference>
<name>A0A540MRY6_MALBA</name>
<protein>
    <submittedName>
        <fullName evidence="1">Uncharacterized protein</fullName>
    </submittedName>
</protein>
<organism evidence="1 2">
    <name type="scientific">Malus baccata</name>
    <name type="common">Siberian crab apple</name>
    <name type="synonym">Pyrus baccata</name>
    <dbReference type="NCBI Taxonomy" id="106549"/>
    <lineage>
        <taxon>Eukaryota</taxon>
        <taxon>Viridiplantae</taxon>
        <taxon>Streptophyta</taxon>
        <taxon>Embryophyta</taxon>
        <taxon>Tracheophyta</taxon>
        <taxon>Spermatophyta</taxon>
        <taxon>Magnoliopsida</taxon>
        <taxon>eudicotyledons</taxon>
        <taxon>Gunneridae</taxon>
        <taxon>Pentapetalae</taxon>
        <taxon>rosids</taxon>
        <taxon>fabids</taxon>
        <taxon>Rosales</taxon>
        <taxon>Rosaceae</taxon>
        <taxon>Amygdaloideae</taxon>
        <taxon>Maleae</taxon>
        <taxon>Malus</taxon>
    </lineage>
</organism>
<comment type="caution">
    <text evidence="1">The sequence shown here is derived from an EMBL/GenBank/DDBJ whole genome shotgun (WGS) entry which is preliminary data.</text>
</comment>
<dbReference type="STRING" id="106549.A0A540MRY6"/>
<dbReference type="AlphaFoldDB" id="A0A540MRY6"/>
<dbReference type="GO" id="GO:0009451">
    <property type="term" value="P:RNA modification"/>
    <property type="evidence" value="ECO:0007669"/>
    <property type="project" value="InterPro"/>
</dbReference>
<dbReference type="PANTHER" id="PTHR47926">
    <property type="entry name" value="PENTATRICOPEPTIDE REPEAT-CONTAINING PROTEIN"/>
    <property type="match status" value="1"/>
</dbReference>
<dbReference type="GO" id="GO:0003723">
    <property type="term" value="F:RNA binding"/>
    <property type="evidence" value="ECO:0007669"/>
    <property type="project" value="InterPro"/>
</dbReference>
<dbReference type="PANTHER" id="PTHR47926:SF348">
    <property type="entry name" value="PENTATRICOPEPTIDE REPEAT-CONTAINING PROTEIN"/>
    <property type="match status" value="1"/>
</dbReference>
<evidence type="ECO:0000313" key="1">
    <source>
        <dbReference type="EMBL" id="TQE01542.1"/>
    </source>
</evidence>